<comment type="similarity">
    <text evidence="4">Belongs to the RNase HII family. RnhC subfamily.</text>
</comment>
<feature type="binding site" evidence="10">
    <location>
        <position position="111"/>
    </location>
    <ligand>
        <name>a divalent metal cation</name>
        <dbReference type="ChEBI" id="CHEBI:60240"/>
    </ligand>
</feature>
<dbReference type="PROSITE" id="PS51975">
    <property type="entry name" value="RNASE_H_2"/>
    <property type="match status" value="1"/>
</dbReference>
<comment type="function">
    <text evidence="2 11">Endonuclease that specifically degrades the RNA of RNA-DNA hybrids.</text>
</comment>
<dbReference type="PANTHER" id="PTHR10954:SF23">
    <property type="entry name" value="RIBONUCLEASE"/>
    <property type="match status" value="1"/>
</dbReference>
<keyword evidence="8 10" id="KW-0255">Endonuclease</keyword>
<dbReference type="GO" id="GO:0005737">
    <property type="term" value="C:cytoplasm"/>
    <property type="evidence" value="ECO:0007669"/>
    <property type="project" value="UniProtKB-SubCell"/>
</dbReference>
<feature type="binding site" evidence="10">
    <location>
        <position position="219"/>
    </location>
    <ligand>
        <name>a divalent metal cation</name>
        <dbReference type="ChEBI" id="CHEBI:60240"/>
    </ligand>
</feature>
<dbReference type="Proteomes" id="UP000242958">
    <property type="component" value="Unassembled WGS sequence"/>
</dbReference>
<dbReference type="Pfam" id="PF01351">
    <property type="entry name" value="RNase_HII"/>
    <property type="match status" value="1"/>
</dbReference>
<accession>A0A2J8BAW5</accession>
<dbReference type="InterPro" id="IPR001352">
    <property type="entry name" value="RNase_HII/HIII"/>
</dbReference>
<dbReference type="PANTHER" id="PTHR10954">
    <property type="entry name" value="RIBONUCLEASE H2 SUBUNIT A"/>
    <property type="match status" value="1"/>
</dbReference>
<evidence type="ECO:0000256" key="8">
    <source>
        <dbReference type="ARBA" id="ARBA00022759"/>
    </source>
</evidence>
<sequence length="317" mass="35102">MKEVHEVNPVLQAAVTAYINQATAKGLHLLEQKEINYGCQLRFGATSGIQGQVNLYYSKKKGISIVGMGKDTEIKRQLETLGTVASAAASPVAATIAYSQEDRSLRWMGCDESGKGDVFGPLVAAACIITTQEEQLFRQWGVQDSKSIGDTKISLLAEKIKTQLGTRYSLQVWMPCVYNEKYTAFVKKHKNLNDLLGSIHGENIKQLLSTDKCTCIIVDKFGKDEYVLQAVGPIADTHRIIQIPQGERDMAVAAASILARQAFLESMQQLSDTYGMVFPKGAFQGVHKAIENFLSTHDKNELTYVGKLHFKTFDFLR</sequence>
<keyword evidence="7 10" id="KW-0479">Metal-binding</keyword>
<comment type="cofactor">
    <cofactor evidence="10">
        <name>Mn(2+)</name>
        <dbReference type="ChEBI" id="CHEBI:29035"/>
    </cofactor>
    <cofactor evidence="10">
        <name>Mg(2+)</name>
        <dbReference type="ChEBI" id="CHEBI:18420"/>
    </cofactor>
    <text evidence="10">Manganese or magnesium. Binds 1 divalent metal ion per monomer in the absence of substrate. May bind a second metal ion after substrate binding.</text>
</comment>
<evidence type="ECO:0000256" key="11">
    <source>
        <dbReference type="RuleBase" id="RU003515"/>
    </source>
</evidence>
<dbReference type="GO" id="GO:0043137">
    <property type="term" value="P:DNA replication, removal of RNA primer"/>
    <property type="evidence" value="ECO:0007669"/>
    <property type="project" value="TreeGrafter"/>
</dbReference>
<dbReference type="InterPro" id="IPR036397">
    <property type="entry name" value="RNaseH_sf"/>
</dbReference>
<dbReference type="AlphaFoldDB" id="A0A2J8BAW5"/>
<proteinExistence type="inferred from homology"/>
<dbReference type="CDD" id="cd06590">
    <property type="entry name" value="RNase_HII_bacteria_HIII_like"/>
    <property type="match status" value="1"/>
</dbReference>
<evidence type="ECO:0000256" key="5">
    <source>
        <dbReference type="ARBA" id="ARBA00022490"/>
    </source>
</evidence>
<comment type="catalytic activity">
    <reaction evidence="1 10 11">
        <text>Endonucleolytic cleavage to 5'-phosphomonoester.</text>
        <dbReference type="EC" id="3.1.26.4"/>
    </reaction>
</comment>
<dbReference type="GO" id="GO:0003723">
    <property type="term" value="F:RNA binding"/>
    <property type="evidence" value="ECO:0007669"/>
    <property type="project" value="UniProtKB-UniRule"/>
</dbReference>
<organism evidence="13 14">
    <name type="scientific">Megasphaera hutchinsoni</name>
    <dbReference type="NCBI Taxonomy" id="1588748"/>
    <lineage>
        <taxon>Bacteria</taxon>
        <taxon>Bacillati</taxon>
        <taxon>Bacillota</taxon>
        <taxon>Negativicutes</taxon>
        <taxon>Veillonellales</taxon>
        <taxon>Veillonellaceae</taxon>
        <taxon>Megasphaera</taxon>
    </lineage>
</organism>
<dbReference type="GO" id="GO:0032299">
    <property type="term" value="C:ribonuclease H2 complex"/>
    <property type="evidence" value="ECO:0007669"/>
    <property type="project" value="TreeGrafter"/>
</dbReference>
<comment type="subcellular location">
    <subcellularLocation>
        <location evidence="3">Cytoplasm</location>
    </subcellularLocation>
</comment>
<comment type="caution">
    <text evidence="13">The sequence shown here is derived from an EMBL/GenBank/DDBJ whole genome shotgun (WGS) entry which is preliminary data.</text>
</comment>
<dbReference type="SUPFAM" id="SSF53098">
    <property type="entry name" value="Ribonuclease H-like"/>
    <property type="match status" value="1"/>
</dbReference>
<evidence type="ECO:0000313" key="14">
    <source>
        <dbReference type="Proteomes" id="UP000242958"/>
    </source>
</evidence>
<evidence type="ECO:0000256" key="1">
    <source>
        <dbReference type="ARBA" id="ARBA00000077"/>
    </source>
</evidence>
<reference evidence="13 14" key="1">
    <citation type="submission" date="2017-05" db="EMBL/GenBank/DDBJ databases">
        <authorList>
            <person name="Song R."/>
            <person name="Chenine A.L."/>
            <person name="Ruprecht R.M."/>
        </authorList>
    </citation>
    <scope>NUCLEOTIDE SEQUENCE [LARGE SCALE GENOMIC DNA]</scope>
    <source>
        <strain evidence="13 14">KA00229</strain>
    </source>
</reference>
<protein>
    <recommendedName>
        <fullName evidence="11">Ribonuclease</fullName>
        <ecNumber evidence="11">3.1.26.4</ecNumber>
    </recommendedName>
</protein>
<gene>
    <name evidence="13" type="ORF">CAL30_03885</name>
</gene>
<dbReference type="GO" id="GO:0004523">
    <property type="term" value="F:RNA-DNA hybrid ribonuclease activity"/>
    <property type="evidence" value="ECO:0007669"/>
    <property type="project" value="UniProtKB-UniRule"/>
</dbReference>
<dbReference type="InterPro" id="IPR024567">
    <property type="entry name" value="RNase_HII/HIII_dom"/>
</dbReference>
<keyword evidence="9 10" id="KW-0378">Hydrolase</keyword>
<dbReference type="InterPro" id="IPR012337">
    <property type="entry name" value="RNaseH-like_sf"/>
</dbReference>
<evidence type="ECO:0000259" key="12">
    <source>
        <dbReference type="PROSITE" id="PS51975"/>
    </source>
</evidence>
<dbReference type="GO" id="GO:0046872">
    <property type="term" value="F:metal ion binding"/>
    <property type="evidence" value="ECO:0007669"/>
    <property type="project" value="UniProtKB-KW"/>
</dbReference>
<evidence type="ECO:0000313" key="13">
    <source>
        <dbReference type="EMBL" id="PNH21912.1"/>
    </source>
</evidence>
<evidence type="ECO:0000256" key="7">
    <source>
        <dbReference type="ARBA" id="ARBA00022723"/>
    </source>
</evidence>
<evidence type="ECO:0000256" key="9">
    <source>
        <dbReference type="ARBA" id="ARBA00022801"/>
    </source>
</evidence>
<name>A0A2J8BAW5_9FIRM</name>
<evidence type="ECO:0000256" key="3">
    <source>
        <dbReference type="ARBA" id="ARBA00004496"/>
    </source>
</evidence>
<feature type="domain" description="RNase H type-2" evidence="12">
    <location>
        <begin position="105"/>
        <end position="317"/>
    </location>
</feature>
<evidence type="ECO:0000256" key="4">
    <source>
        <dbReference type="ARBA" id="ARBA00008378"/>
    </source>
</evidence>
<evidence type="ECO:0000256" key="6">
    <source>
        <dbReference type="ARBA" id="ARBA00022722"/>
    </source>
</evidence>
<dbReference type="EC" id="3.1.26.4" evidence="11"/>
<feature type="binding site" evidence="10">
    <location>
        <position position="112"/>
    </location>
    <ligand>
        <name>a divalent metal cation</name>
        <dbReference type="ChEBI" id="CHEBI:60240"/>
    </ligand>
</feature>
<dbReference type="Gene3D" id="3.30.420.10">
    <property type="entry name" value="Ribonuclease H-like superfamily/Ribonuclease H"/>
    <property type="match status" value="1"/>
</dbReference>
<evidence type="ECO:0000256" key="2">
    <source>
        <dbReference type="ARBA" id="ARBA00004065"/>
    </source>
</evidence>
<evidence type="ECO:0000256" key="10">
    <source>
        <dbReference type="PROSITE-ProRule" id="PRU01319"/>
    </source>
</evidence>
<keyword evidence="6 10" id="KW-0540">Nuclease</keyword>
<keyword evidence="5" id="KW-0963">Cytoplasm</keyword>
<dbReference type="GO" id="GO:0006298">
    <property type="term" value="P:mismatch repair"/>
    <property type="evidence" value="ECO:0007669"/>
    <property type="project" value="TreeGrafter"/>
</dbReference>
<dbReference type="EMBL" id="NFMF01000005">
    <property type="protein sequence ID" value="PNH21912.1"/>
    <property type="molecule type" value="Genomic_DNA"/>
</dbReference>